<dbReference type="InterPro" id="IPR049326">
    <property type="entry name" value="Rhodopsin_dom_fungi"/>
</dbReference>
<comment type="similarity">
    <text evidence="5">Belongs to the SAT4 family.</text>
</comment>
<feature type="transmembrane region" description="Helical" evidence="7">
    <location>
        <begin position="243"/>
        <end position="265"/>
    </location>
</feature>
<feature type="transmembrane region" description="Helical" evidence="7">
    <location>
        <begin position="38"/>
        <end position="61"/>
    </location>
</feature>
<sequence length="352" mass="39431">METVGQAQVANHVCVALAISILAARIVVFRWYHKPIDLSFYLVILSILVIACRTVTNHVYLSLGSGNDALRGSDSELYFDNVKLADIKVGSIMILLARVLSTVTLWLQNAILLLFYSNITSGVRLVARMIKVSWTWWTISLASIILATLLECHPTELYWQLKPHPGQCVKAYVQLLLQGISNIVLNLMLLFIAYPLVTLRKRSWAQRVCLYTLFALGAFSIITAIIRLVSIFQQDSSQTTRSLWSSVNIVITTFVANAPTLYGTLRSARRKPSEHSATSAHPNGDTQTRPSRPKEESWLRIDDDENMPLSSIAPKPPQPLRQAAHASVSKDPTYPPTARIMTTHQLSRLRNR</sequence>
<evidence type="ECO:0000313" key="10">
    <source>
        <dbReference type="Proteomes" id="UP000294003"/>
    </source>
</evidence>
<keyword evidence="3 7" id="KW-1133">Transmembrane helix</keyword>
<feature type="transmembrane region" description="Helical" evidence="7">
    <location>
        <begin position="12"/>
        <end position="32"/>
    </location>
</feature>
<dbReference type="Proteomes" id="UP000294003">
    <property type="component" value="Unassembled WGS sequence"/>
</dbReference>
<comment type="subcellular location">
    <subcellularLocation>
        <location evidence="1">Membrane</location>
        <topology evidence="1">Multi-pass membrane protein</topology>
    </subcellularLocation>
</comment>
<protein>
    <recommendedName>
        <fullName evidence="8">Rhodopsin domain-containing protein</fullName>
    </recommendedName>
</protein>
<feature type="compositionally biased region" description="Polar residues" evidence="6">
    <location>
        <begin position="275"/>
        <end position="290"/>
    </location>
</feature>
<dbReference type="EMBL" id="QJNS01000097">
    <property type="protein sequence ID" value="RYO87721.1"/>
    <property type="molecule type" value="Genomic_DNA"/>
</dbReference>
<reference evidence="9 10" key="1">
    <citation type="submission" date="2018-06" db="EMBL/GenBank/DDBJ databases">
        <title>Complete Genomes of Monosporascus.</title>
        <authorList>
            <person name="Robinson A.J."/>
            <person name="Natvig D.O."/>
        </authorList>
    </citation>
    <scope>NUCLEOTIDE SEQUENCE [LARGE SCALE GENOMIC DNA]</scope>
    <source>
        <strain evidence="9 10">CBS 609.92</strain>
    </source>
</reference>
<feature type="transmembrane region" description="Helical" evidence="7">
    <location>
        <begin position="208"/>
        <end position="231"/>
    </location>
</feature>
<evidence type="ECO:0000256" key="6">
    <source>
        <dbReference type="SAM" id="MobiDB-lite"/>
    </source>
</evidence>
<evidence type="ECO:0000256" key="4">
    <source>
        <dbReference type="ARBA" id="ARBA00023136"/>
    </source>
</evidence>
<evidence type="ECO:0000256" key="3">
    <source>
        <dbReference type="ARBA" id="ARBA00022989"/>
    </source>
</evidence>
<evidence type="ECO:0000259" key="8">
    <source>
        <dbReference type="Pfam" id="PF20684"/>
    </source>
</evidence>
<comment type="caution">
    <text evidence="9">The sequence shown here is derived from an EMBL/GenBank/DDBJ whole genome shotgun (WGS) entry which is preliminary data.</text>
</comment>
<evidence type="ECO:0000256" key="5">
    <source>
        <dbReference type="ARBA" id="ARBA00038359"/>
    </source>
</evidence>
<proteinExistence type="inferred from homology"/>
<feature type="domain" description="Rhodopsin" evidence="8">
    <location>
        <begin position="27"/>
        <end position="263"/>
    </location>
</feature>
<name>A0ABY0H9X2_9PEZI</name>
<feature type="compositionally biased region" description="Basic and acidic residues" evidence="6">
    <location>
        <begin position="292"/>
        <end position="301"/>
    </location>
</feature>
<feature type="transmembrane region" description="Helical" evidence="7">
    <location>
        <begin position="171"/>
        <end position="196"/>
    </location>
</feature>
<keyword evidence="4 7" id="KW-0472">Membrane</keyword>
<keyword evidence="2 7" id="KW-0812">Transmembrane</keyword>
<gene>
    <name evidence="9" type="ORF">DL762_004114</name>
</gene>
<feature type="region of interest" description="Disordered" evidence="6">
    <location>
        <begin position="266"/>
        <end position="352"/>
    </location>
</feature>
<feature type="transmembrane region" description="Helical" evidence="7">
    <location>
        <begin position="134"/>
        <end position="151"/>
    </location>
</feature>
<evidence type="ECO:0000256" key="2">
    <source>
        <dbReference type="ARBA" id="ARBA00022692"/>
    </source>
</evidence>
<dbReference type="PANTHER" id="PTHR33048:SF166">
    <property type="entry name" value="PTH11-LIKE INTEGRAL MEMBRANE PROTEIN"/>
    <property type="match status" value="1"/>
</dbReference>
<dbReference type="PANTHER" id="PTHR33048">
    <property type="entry name" value="PTH11-LIKE INTEGRAL MEMBRANE PROTEIN (AFU_ORTHOLOGUE AFUA_5G11245)"/>
    <property type="match status" value="1"/>
</dbReference>
<evidence type="ECO:0000256" key="7">
    <source>
        <dbReference type="SAM" id="Phobius"/>
    </source>
</evidence>
<evidence type="ECO:0000256" key="1">
    <source>
        <dbReference type="ARBA" id="ARBA00004141"/>
    </source>
</evidence>
<keyword evidence="10" id="KW-1185">Reference proteome</keyword>
<evidence type="ECO:0000313" key="9">
    <source>
        <dbReference type="EMBL" id="RYO87721.1"/>
    </source>
</evidence>
<organism evidence="9 10">
    <name type="scientific">Monosporascus cannonballus</name>
    <dbReference type="NCBI Taxonomy" id="155416"/>
    <lineage>
        <taxon>Eukaryota</taxon>
        <taxon>Fungi</taxon>
        <taxon>Dikarya</taxon>
        <taxon>Ascomycota</taxon>
        <taxon>Pezizomycotina</taxon>
        <taxon>Sordariomycetes</taxon>
        <taxon>Xylariomycetidae</taxon>
        <taxon>Xylariales</taxon>
        <taxon>Xylariales incertae sedis</taxon>
        <taxon>Monosporascus</taxon>
    </lineage>
</organism>
<dbReference type="Pfam" id="PF20684">
    <property type="entry name" value="Fung_rhodopsin"/>
    <property type="match status" value="1"/>
</dbReference>
<accession>A0ABY0H9X2</accession>
<dbReference type="InterPro" id="IPR052337">
    <property type="entry name" value="SAT4-like"/>
</dbReference>